<dbReference type="Gene3D" id="3.30.2320.80">
    <property type="match status" value="1"/>
</dbReference>
<name>A0A2T3FWR1_9FIRM</name>
<dbReference type="EMBL" id="JAJDKQ010000014">
    <property type="protein sequence ID" value="MCB8561972.1"/>
    <property type="molecule type" value="Genomic_DNA"/>
</dbReference>
<dbReference type="RefSeq" id="WP_107030259.1">
    <property type="nucleotide sequence ID" value="NZ_JADPGJ010000015.1"/>
</dbReference>
<dbReference type="EMBL" id="PYLQ01000016">
    <property type="protein sequence ID" value="PST39700.1"/>
    <property type="molecule type" value="Genomic_DNA"/>
</dbReference>
<reference evidence="4" key="2">
    <citation type="submission" date="2021-10" db="EMBL/GenBank/DDBJ databases">
        <title>Collection of gut derived symbiotic bacterial strains cultured from healthy donors.</title>
        <authorList>
            <person name="Lin H."/>
            <person name="Littmann E."/>
            <person name="Kohout C."/>
            <person name="Pamer E.G."/>
        </authorList>
    </citation>
    <scope>NUCLEOTIDE SEQUENCE</scope>
    <source>
        <strain evidence="4">DFI.5.2</strain>
    </source>
</reference>
<gene>
    <name evidence="5" type="ORF">C7U54_10390</name>
    <name evidence="4" type="ORF">LJD74_08145</name>
</gene>
<dbReference type="GO" id="GO:0051604">
    <property type="term" value="P:protein maturation"/>
    <property type="evidence" value="ECO:0007669"/>
    <property type="project" value="InterPro"/>
</dbReference>
<keyword evidence="3" id="KW-0862">Zinc</keyword>
<keyword evidence="6" id="KW-1185">Reference proteome</keyword>
<sequence length="113" mass="12731">MHEIGALKKAVDLCNQIALDNKIESIKTITLEVGELTGYLPIFFEKYYPVVKEDYPILKESTLKCIVVKGQATCNDCDAFYNVMKCQGICPKCGSRNKTIISGQQFLVKNIEY</sequence>
<reference evidence="5 6" key="1">
    <citation type="journal article" date="2019" name="Int. J. Syst. Evol. Microbiol.">
        <title>Faecalibacillus intestinalis gen. nov., sp. nov. and Faecalibacillus faecis sp. nov., isolated from human faeces.</title>
        <authorList>
            <person name="Seo B."/>
            <person name="Jeon K."/>
            <person name="Baek I."/>
            <person name="Lee Y.M."/>
            <person name="Baek K."/>
            <person name="Ko G."/>
        </authorList>
    </citation>
    <scope>NUCLEOTIDE SEQUENCE [LARGE SCALE GENOMIC DNA]</scope>
    <source>
        <strain evidence="5 6">SNUG30099</strain>
    </source>
</reference>
<evidence type="ECO:0000256" key="3">
    <source>
        <dbReference type="ARBA" id="ARBA00022833"/>
    </source>
</evidence>
<proteinExistence type="predicted"/>
<evidence type="ECO:0000256" key="1">
    <source>
        <dbReference type="ARBA" id="ARBA00022596"/>
    </source>
</evidence>
<protein>
    <submittedName>
        <fullName evidence="4">Hydrogenase maturation nickel metallochaperone HypA</fullName>
    </submittedName>
</protein>
<evidence type="ECO:0000256" key="2">
    <source>
        <dbReference type="ARBA" id="ARBA00022723"/>
    </source>
</evidence>
<comment type="caution">
    <text evidence="5">The sequence shown here is derived from an EMBL/GenBank/DDBJ whole genome shotgun (WGS) entry which is preliminary data.</text>
</comment>
<dbReference type="Proteomes" id="UP001197827">
    <property type="component" value="Unassembled WGS sequence"/>
</dbReference>
<evidence type="ECO:0000313" key="6">
    <source>
        <dbReference type="Proteomes" id="UP000240974"/>
    </source>
</evidence>
<dbReference type="GO" id="GO:0016151">
    <property type="term" value="F:nickel cation binding"/>
    <property type="evidence" value="ECO:0007669"/>
    <property type="project" value="InterPro"/>
</dbReference>
<dbReference type="PANTHER" id="PTHR34535:SF3">
    <property type="entry name" value="HYDROGENASE MATURATION FACTOR HYPA"/>
    <property type="match status" value="1"/>
</dbReference>
<organism evidence="5 6">
    <name type="scientific">Faecalibacillus intestinalis</name>
    <dbReference type="NCBI Taxonomy" id="1982626"/>
    <lineage>
        <taxon>Bacteria</taxon>
        <taxon>Bacillati</taxon>
        <taxon>Bacillota</taxon>
        <taxon>Erysipelotrichia</taxon>
        <taxon>Erysipelotrichales</taxon>
        <taxon>Coprobacillaceae</taxon>
        <taxon>Faecalibacillus</taxon>
    </lineage>
</organism>
<dbReference type="Proteomes" id="UP000240974">
    <property type="component" value="Unassembled WGS sequence"/>
</dbReference>
<dbReference type="InterPro" id="IPR000688">
    <property type="entry name" value="HypA/HybF"/>
</dbReference>
<dbReference type="PANTHER" id="PTHR34535">
    <property type="entry name" value="HYDROGENASE MATURATION FACTOR HYPA"/>
    <property type="match status" value="1"/>
</dbReference>
<dbReference type="GO" id="GO:0008270">
    <property type="term" value="F:zinc ion binding"/>
    <property type="evidence" value="ECO:0007669"/>
    <property type="project" value="TreeGrafter"/>
</dbReference>
<accession>A0A2T3FWR1</accession>
<dbReference type="AlphaFoldDB" id="A0A2T3FWR1"/>
<keyword evidence="2" id="KW-0479">Metal-binding</keyword>
<keyword evidence="1" id="KW-0533">Nickel</keyword>
<dbReference type="PIRSF" id="PIRSF004761">
    <property type="entry name" value="Hydrgn_mat_HypA"/>
    <property type="match status" value="1"/>
</dbReference>
<evidence type="ECO:0000313" key="5">
    <source>
        <dbReference type="EMBL" id="PST39700.1"/>
    </source>
</evidence>
<evidence type="ECO:0000313" key="4">
    <source>
        <dbReference type="EMBL" id="MCB8561972.1"/>
    </source>
</evidence>
<dbReference type="Pfam" id="PF01155">
    <property type="entry name" value="HypA"/>
    <property type="match status" value="1"/>
</dbReference>